<reference evidence="3 4" key="1">
    <citation type="submission" date="2024-02" db="EMBL/GenBank/DDBJ databases">
        <authorList>
            <person name="Chen Y."/>
            <person name="Shah S."/>
            <person name="Dougan E. K."/>
            <person name="Thang M."/>
            <person name="Chan C."/>
        </authorList>
    </citation>
    <scope>NUCLEOTIDE SEQUENCE [LARGE SCALE GENOMIC DNA]</scope>
</reference>
<evidence type="ECO:0000256" key="1">
    <source>
        <dbReference type="SAM" id="MobiDB-lite"/>
    </source>
</evidence>
<dbReference type="EMBL" id="CAXAMM010008735">
    <property type="protein sequence ID" value="CAK9018305.1"/>
    <property type="molecule type" value="Genomic_DNA"/>
</dbReference>
<organism evidence="3 4">
    <name type="scientific">Durusdinium trenchii</name>
    <dbReference type="NCBI Taxonomy" id="1381693"/>
    <lineage>
        <taxon>Eukaryota</taxon>
        <taxon>Sar</taxon>
        <taxon>Alveolata</taxon>
        <taxon>Dinophyceae</taxon>
        <taxon>Suessiales</taxon>
        <taxon>Symbiodiniaceae</taxon>
        <taxon>Durusdinium</taxon>
    </lineage>
</organism>
<feature type="compositionally biased region" description="Basic residues" evidence="1">
    <location>
        <begin position="112"/>
        <end position="124"/>
    </location>
</feature>
<gene>
    <name evidence="3" type="ORF">SCF082_LOCUS14024</name>
</gene>
<proteinExistence type="predicted"/>
<evidence type="ECO:0000313" key="4">
    <source>
        <dbReference type="Proteomes" id="UP001642464"/>
    </source>
</evidence>
<protein>
    <recommendedName>
        <fullName evidence="2">DUF7869 domain-containing protein</fullName>
    </recommendedName>
</protein>
<evidence type="ECO:0000313" key="3">
    <source>
        <dbReference type="EMBL" id="CAK9018305.1"/>
    </source>
</evidence>
<keyword evidence="4" id="KW-1185">Reference proteome</keyword>
<name>A0ABP0JVQ4_9DINO</name>
<feature type="domain" description="DUF7869" evidence="2">
    <location>
        <begin position="281"/>
        <end position="410"/>
    </location>
</feature>
<dbReference type="Proteomes" id="UP001642464">
    <property type="component" value="Unassembled WGS sequence"/>
</dbReference>
<dbReference type="InterPro" id="IPR057191">
    <property type="entry name" value="DUF7869"/>
</dbReference>
<evidence type="ECO:0000259" key="2">
    <source>
        <dbReference type="Pfam" id="PF25273"/>
    </source>
</evidence>
<accession>A0ABP0JVQ4</accession>
<feature type="region of interest" description="Disordered" evidence="1">
    <location>
        <begin position="94"/>
        <end position="127"/>
    </location>
</feature>
<dbReference type="PANTHER" id="PTHR33153:SF3">
    <property type="entry name" value="TRAFFICKING PROTEIN PARTICLE COMPLEX SUBUNIT 11 DOMAIN-CONTAINING PROTEIN"/>
    <property type="match status" value="1"/>
</dbReference>
<comment type="caution">
    <text evidence="3">The sequence shown here is derived from an EMBL/GenBank/DDBJ whole genome shotgun (WGS) entry which is preliminary data.</text>
</comment>
<dbReference type="Pfam" id="PF25273">
    <property type="entry name" value="DUF7869"/>
    <property type="match status" value="1"/>
</dbReference>
<sequence length="477" mass="54920">VFGTLREHYEQGHGQAPLVLNGHEVCRHGFRLLLGVGKQRFEKLNTAARLGEECPGDNRFVPKEHETLGFKIAAVAEFLTEIYHKLAEPLPEMTGNNSALTLGKNEEDPASKRQKKRGRRPRARIKQDDFSDLSQMRVLPPGTIHEYHEMCQMQNPGLTISRKVFDRVWEESFARRLVIRHGSQHKKCATCIKYKLFIRKLKKDPGARRLQVQLYHLHLHRQYADRTIYWSLRSLSRMGPQHDSTRQLVIALDSMERAKFAWPRHECMSAKDFAKFLRPTLSVTGCIAHGWAAGLFVSDMFVQKDSAYTIECISHMLHRLSQNPSLNLRETEVVLIGDNASKEMKNNGLMRLLSGLVLTKRIRCGSLMFLESGHSHEDWDQWFSQLTSHLTTQRTLETPAAYVRDINAWVNRPESRPHEPDKFCIKVDQTRAWREHLQLLFHNNQLVGCGGPGAPHTYRFDRLEDIGAICFGIDQEC</sequence>
<feature type="non-terminal residue" evidence="3">
    <location>
        <position position="1"/>
    </location>
</feature>
<dbReference type="PANTHER" id="PTHR33153">
    <property type="entry name" value="MYND-TYPE DOMAIN-CONTAINING PROTEIN"/>
    <property type="match status" value="1"/>
</dbReference>